<evidence type="ECO:0000256" key="2">
    <source>
        <dbReference type="ARBA" id="ARBA00008114"/>
    </source>
</evidence>
<accession>A0ABT9WX09</accession>
<feature type="transmembrane region" description="Helical" evidence="7">
    <location>
        <begin position="80"/>
        <end position="105"/>
    </location>
</feature>
<dbReference type="Pfam" id="PF16916">
    <property type="entry name" value="ZT_dimer"/>
    <property type="match status" value="1"/>
</dbReference>
<dbReference type="Proteomes" id="UP001223586">
    <property type="component" value="Unassembled WGS sequence"/>
</dbReference>
<reference evidence="10 11" key="1">
    <citation type="submission" date="2023-07" db="EMBL/GenBank/DDBJ databases">
        <title>Genomic Encyclopedia of Type Strains, Phase IV (KMG-IV): sequencing the most valuable type-strain genomes for metagenomic binning, comparative biology and taxonomic classification.</title>
        <authorList>
            <person name="Goeker M."/>
        </authorList>
    </citation>
    <scope>NUCLEOTIDE SEQUENCE [LARGE SCALE GENOMIC DNA]</scope>
    <source>
        <strain evidence="10 11">DSM 23837</strain>
    </source>
</reference>
<dbReference type="Gene3D" id="1.20.1510.10">
    <property type="entry name" value="Cation efflux protein transmembrane domain"/>
    <property type="match status" value="1"/>
</dbReference>
<evidence type="ECO:0000256" key="5">
    <source>
        <dbReference type="ARBA" id="ARBA00022989"/>
    </source>
</evidence>
<evidence type="ECO:0000256" key="7">
    <source>
        <dbReference type="SAM" id="Phobius"/>
    </source>
</evidence>
<dbReference type="SUPFAM" id="SSF160240">
    <property type="entry name" value="Cation efflux protein cytoplasmic domain-like"/>
    <property type="match status" value="1"/>
</dbReference>
<feature type="transmembrane region" description="Helical" evidence="7">
    <location>
        <begin position="158"/>
        <end position="176"/>
    </location>
</feature>
<sequence length="303" mass="33215">MKESTRQIEFATWVGIVVNTLLTIMKGVIGFVAGSKALLADAAHSASDIVGSIVVLFGVKIASKPPDEEHPYGHGKAENIASIIVALLLIIIGVEISLSSIKVFFGETPNIPGKLALVAIIISILVKEALFQYKYFLGKKYNSAALMSEAWHHRSDSLSSIAALFGVAGAMLGGYFELPFLLYADAAAGILVSVIVMKVGYSLAKESSLVMMEQVLNKEEIEKFEQTVQNVDGVLRIDQIYARKHGRYVVIDIKLSVNPHLSVEEGHTIAKAVKQKLLEKHQEIKDVLVHLNPYHDHKLNYRV</sequence>
<name>A0ABT9WX09_9BACI</name>
<dbReference type="InterPro" id="IPR036837">
    <property type="entry name" value="Cation_efflux_CTD_sf"/>
</dbReference>
<comment type="caution">
    <text evidence="10">The sequence shown here is derived from an EMBL/GenBank/DDBJ whole genome shotgun (WGS) entry which is preliminary data.</text>
</comment>
<keyword evidence="6 7" id="KW-0472">Membrane</keyword>
<dbReference type="EMBL" id="JAUSTT010000020">
    <property type="protein sequence ID" value="MDQ0177285.1"/>
    <property type="molecule type" value="Genomic_DNA"/>
</dbReference>
<dbReference type="Pfam" id="PF01545">
    <property type="entry name" value="Cation_efflux"/>
    <property type="match status" value="1"/>
</dbReference>
<comment type="subcellular location">
    <subcellularLocation>
        <location evidence="1">Membrane</location>
        <topology evidence="1">Multi-pass membrane protein</topology>
    </subcellularLocation>
</comment>
<feature type="domain" description="Cation efflux protein transmembrane" evidence="8">
    <location>
        <begin position="13"/>
        <end position="212"/>
    </location>
</feature>
<feature type="transmembrane region" description="Helical" evidence="7">
    <location>
        <begin position="182"/>
        <end position="204"/>
    </location>
</feature>
<dbReference type="RefSeq" id="WP_307231147.1">
    <property type="nucleotide sequence ID" value="NZ_JAUSTT010000020.1"/>
</dbReference>
<evidence type="ECO:0000259" key="8">
    <source>
        <dbReference type="Pfam" id="PF01545"/>
    </source>
</evidence>
<keyword evidence="3" id="KW-0813">Transport</keyword>
<keyword evidence="5 7" id="KW-1133">Transmembrane helix</keyword>
<dbReference type="PANTHER" id="PTHR43840:SF15">
    <property type="entry name" value="MITOCHONDRIAL METAL TRANSPORTER 1-RELATED"/>
    <property type="match status" value="1"/>
</dbReference>
<evidence type="ECO:0000259" key="9">
    <source>
        <dbReference type="Pfam" id="PF16916"/>
    </source>
</evidence>
<organism evidence="10 11">
    <name type="scientific">Bacillus chungangensis</name>
    <dbReference type="NCBI Taxonomy" id="587633"/>
    <lineage>
        <taxon>Bacteria</taxon>
        <taxon>Bacillati</taxon>
        <taxon>Bacillota</taxon>
        <taxon>Bacilli</taxon>
        <taxon>Bacillales</taxon>
        <taxon>Bacillaceae</taxon>
        <taxon>Bacillus</taxon>
    </lineage>
</organism>
<dbReference type="InterPro" id="IPR002524">
    <property type="entry name" value="Cation_efflux"/>
</dbReference>
<protein>
    <submittedName>
        <fullName evidence="10">Cation diffusion facilitator family transporter</fullName>
    </submittedName>
</protein>
<evidence type="ECO:0000313" key="11">
    <source>
        <dbReference type="Proteomes" id="UP001223586"/>
    </source>
</evidence>
<evidence type="ECO:0000256" key="3">
    <source>
        <dbReference type="ARBA" id="ARBA00022448"/>
    </source>
</evidence>
<evidence type="ECO:0000256" key="4">
    <source>
        <dbReference type="ARBA" id="ARBA00022692"/>
    </source>
</evidence>
<dbReference type="InterPro" id="IPR027469">
    <property type="entry name" value="Cation_efflux_TMD_sf"/>
</dbReference>
<proteinExistence type="inferred from homology"/>
<evidence type="ECO:0000256" key="6">
    <source>
        <dbReference type="ARBA" id="ARBA00023136"/>
    </source>
</evidence>
<dbReference type="InterPro" id="IPR050291">
    <property type="entry name" value="CDF_Transporter"/>
</dbReference>
<gene>
    <name evidence="10" type="ORF">J2S08_003164</name>
</gene>
<feature type="transmembrane region" description="Helical" evidence="7">
    <location>
        <begin position="12"/>
        <end position="32"/>
    </location>
</feature>
<dbReference type="PANTHER" id="PTHR43840">
    <property type="entry name" value="MITOCHONDRIAL METAL TRANSPORTER 1-RELATED"/>
    <property type="match status" value="1"/>
</dbReference>
<dbReference type="InterPro" id="IPR058533">
    <property type="entry name" value="Cation_efflux_TM"/>
</dbReference>
<dbReference type="Gene3D" id="3.30.70.1350">
    <property type="entry name" value="Cation efflux protein, cytoplasmic domain"/>
    <property type="match status" value="1"/>
</dbReference>
<comment type="similarity">
    <text evidence="2">Belongs to the cation diffusion facilitator (CDF) transporter (TC 2.A.4) family.</text>
</comment>
<feature type="transmembrane region" description="Helical" evidence="7">
    <location>
        <begin position="117"/>
        <end position="137"/>
    </location>
</feature>
<dbReference type="SUPFAM" id="SSF161111">
    <property type="entry name" value="Cation efflux protein transmembrane domain-like"/>
    <property type="match status" value="1"/>
</dbReference>
<dbReference type="NCBIfam" id="TIGR01297">
    <property type="entry name" value="CDF"/>
    <property type="match status" value="1"/>
</dbReference>
<keyword evidence="11" id="KW-1185">Reference proteome</keyword>
<evidence type="ECO:0000256" key="1">
    <source>
        <dbReference type="ARBA" id="ARBA00004141"/>
    </source>
</evidence>
<keyword evidence="4 7" id="KW-0812">Transmembrane</keyword>
<feature type="domain" description="Cation efflux protein cytoplasmic" evidence="9">
    <location>
        <begin position="217"/>
        <end position="294"/>
    </location>
</feature>
<dbReference type="InterPro" id="IPR027470">
    <property type="entry name" value="Cation_efflux_CTD"/>
</dbReference>
<evidence type="ECO:0000313" key="10">
    <source>
        <dbReference type="EMBL" id="MDQ0177285.1"/>
    </source>
</evidence>